<reference evidence="1 2" key="1">
    <citation type="submission" date="2023-03" db="EMBL/GenBank/DDBJ databases">
        <title>Altererythrobacter sp. CAU 1644 isolated from sand.</title>
        <authorList>
            <person name="Kim W."/>
        </authorList>
    </citation>
    <scope>NUCLEOTIDE SEQUENCE [LARGE SCALE GENOMIC DNA]</scope>
    <source>
        <strain evidence="1 2">CAU 1644</strain>
    </source>
</reference>
<proteinExistence type="predicted"/>
<dbReference type="EMBL" id="CP121106">
    <property type="protein sequence ID" value="WFL76879.1"/>
    <property type="molecule type" value="Genomic_DNA"/>
</dbReference>
<name>A0ABY8FY03_9SPHN</name>
<organism evidence="1 2">
    <name type="scientific">Altererythrobacter arenosus</name>
    <dbReference type="NCBI Taxonomy" id="3032592"/>
    <lineage>
        <taxon>Bacteria</taxon>
        <taxon>Pseudomonadati</taxon>
        <taxon>Pseudomonadota</taxon>
        <taxon>Alphaproteobacteria</taxon>
        <taxon>Sphingomonadales</taxon>
        <taxon>Erythrobacteraceae</taxon>
        <taxon>Altererythrobacter</taxon>
    </lineage>
</organism>
<evidence type="ECO:0000313" key="1">
    <source>
        <dbReference type="EMBL" id="WFL76879.1"/>
    </source>
</evidence>
<dbReference type="Proteomes" id="UP001215827">
    <property type="component" value="Chromosome"/>
</dbReference>
<sequence length="59" mass="6198">MARIEAALARIDAASAKISANPAAASPNVMSLVNKHEALREEVAGTIRDLDKLIAELEA</sequence>
<accession>A0ABY8FY03</accession>
<evidence type="ECO:0008006" key="3">
    <source>
        <dbReference type="Google" id="ProtNLM"/>
    </source>
</evidence>
<evidence type="ECO:0000313" key="2">
    <source>
        <dbReference type="Proteomes" id="UP001215827"/>
    </source>
</evidence>
<dbReference type="RefSeq" id="WP_278015638.1">
    <property type="nucleotide sequence ID" value="NZ_CP121106.1"/>
</dbReference>
<keyword evidence="2" id="KW-1185">Reference proteome</keyword>
<protein>
    <recommendedName>
        <fullName evidence="3">Valyl-tRNA synthetase tRNA-binding arm domain-containing protein</fullName>
    </recommendedName>
</protein>
<gene>
    <name evidence="1" type="ORF">P7228_12885</name>
</gene>